<dbReference type="Proteomes" id="UP001293593">
    <property type="component" value="Unassembled WGS sequence"/>
</dbReference>
<name>A0AAE1MH68_9FABA</name>
<reference evidence="2" key="1">
    <citation type="submission" date="2023-10" db="EMBL/GenBank/DDBJ databases">
        <title>Chromosome-level genome of the transformable northern wattle, Acacia crassicarpa.</title>
        <authorList>
            <person name="Massaro I."/>
            <person name="Sinha N.R."/>
            <person name="Poethig S."/>
            <person name="Leichty A.R."/>
        </authorList>
    </citation>
    <scope>NUCLEOTIDE SEQUENCE</scope>
    <source>
        <strain evidence="2">Acra3RX</strain>
        <tissue evidence="2">Leaf</tissue>
    </source>
</reference>
<feature type="region of interest" description="Disordered" evidence="1">
    <location>
        <begin position="61"/>
        <end position="158"/>
    </location>
</feature>
<dbReference type="EMBL" id="JAWXYG010000010">
    <property type="protein sequence ID" value="KAK4261863.1"/>
    <property type="molecule type" value="Genomic_DNA"/>
</dbReference>
<evidence type="ECO:0000256" key="1">
    <source>
        <dbReference type="SAM" id="MobiDB-lite"/>
    </source>
</evidence>
<organism evidence="2 3">
    <name type="scientific">Acacia crassicarpa</name>
    <name type="common">northern wattle</name>
    <dbReference type="NCBI Taxonomy" id="499986"/>
    <lineage>
        <taxon>Eukaryota</taxon>
        <taxon>Viridiplantae</taxon>
        <taxon>Streptophyta</taxon>
        <taxon>Embryophyta</taxon>
        <taxon>Tracheophyta</taxon>
        <taxon>Spermatophyta</taxon>
        <taxon>Magnoliopsida</taxon>
        <taxon>eudicotyledons</taxon>
        <taxon>Gunneridae</taxon>
        <taxon>Pentapetalae</taxon>
        <taxon>rosids</taxon>
        <taxon>fabids</taxon>
        <taxon>Fabales</taxon>
        <taxon>Fabaceae</taxon>
        <taxon>Caesalpinioideae</taxon>
        <taxon>mimosoid clade</taxon>
        <taxon>Acacieae</taxon>
        <taxon>Acacia</taxon>
    </lineage>
</organism>
<sequence length="174" mass="19775">MGFSCEDVLEEEQSGIHFTDETIATQPRSLALMEVHHHNQQQQQQQGVENEADFWPVEHPLEPRDEDRPVKCPMPQSSVINEGGMHEKRFAESIRKRAEASAEMAEREGERRGGMEVEPPDPARAVRKRHHTLTHGGGDLEITPFIRTPPLPPPLPSQNVTIFQMLQQVDKFDS</sequence>
<feature type="compositionally biased region" description="Pro residues" evidence="1">
    <location>
        <begin position="147"/>
        <end position="156"/>
    </location>
</feature>
<accession>A0AAE1MH68</accession>
<proteinExistence type="predicted"/>
<evidence type="ECO:0000313" key="3">
    <source>
        <dbReference type="Proteomes" id="UP001293593"/>
    </source>
</evidence>
<dbReference type="PANTHER" id="PTHR34196:SF4">
    <property type="entry name" value="OS06G0208200 PROTEIN"/>
    <property type="match status" value="1"/>
</dbReference>
<feature type="compositionally biased region" description="Basic and acidic residues" evidence="1">
    <location>
        <begin position="84"/>
        <end position="115"/>
    </location>
</feature>
<protein>
    <submittedName>
        <fullName evidence="2">Uncharacterized protein</fullName>
    </submittedName>
</protein>
<keyword evidence="3" id="KW-1185">Reference proteome</keyword>
<gene>
    <name evidence="2" type="ORF">QN277_004802</name>
</gene>
<dbReference type="AlphaFoldDB" id="A0AAE1MH68"/>
<comment type="caution">
    <text evidence="2">The sequence shown here is derived from an EMBL/GenBank/DDBJ whole genome shotgun (WGS) entry which is preliminary data.</text>
</comment>
<feature type="compositionally biased region" description="Basic and acidic residues" evidence="1">
    <location>
        <begin position="61"/>
        <end position="70"/>
    </location>
</feature>
<evidence type="ECO:0000313" key="2">
    <source>
        <dbReference type="EMBL" id="KAK4261863.1"/>
    </source>
</evidence>
<dbReference type="PANTHER" id="PTHR34196">
    <property type="entry name" value="OS02G0697700 PROTEIN"/>
    <property type="match status" value="1"/>
</dbReference>